<dbReference type="Proteomes" id="UP000604046">
    <property type="component" value="Unassembled WGS sequence"/>
</dbReference>
<comment type="caution">
    <text evidence="1">The sequence shown here is derived from an EMBL/GenBank/DDBJ whole genome shotgun (WGS) entry which is preliminary data.</text>
</comment>
<keyword evidence="2" id="KW-1185">Reference proteome</keyword>
<reference evidence="1" key="1">
    <citation type="submission" date="2021-02" db="EMBL/GenBank/DDBJ databases">
        <authorList>
            <person name="Dougan E. K."/>
            <person name="Rhodes N."/>
            <person name="Thang M."/>
            <person name="Chan C."/>
        </authorList>
    </citation>
    <scope>NUCLEOTIDE SEQUENCE</scope>
</reference>
<evidence type="ECO:0000313" key="1">
    <source>
        <dbReference type="EMBL" id="CAE7563047.1"/>
    </source>
</evidence>
<gene>
    <name evidence="1" type="ORF">SNAT2548_LOCUS31817</name>
</gene>
<dbReference type="AlphaFoldDB" id="A0A812U5Y6"/>
<organism evidence="1 2">
    <name type="scientific">Symbiodinium natans</name>
    <dbReference type="NCBI Taxonomy" id="878477"/>
    <lineage>
        <taxon>Eukaryota</taxon>
        <taxon>Sar</taxon>
        <taxon>Alveolata</taxon>
        <taxon>Dinophyceae</taxon>
        <taxon>Suessiales</taxon>
        <taxon>Symbiodiniaceae</taxon>
        <taxon>Symbiodinium</taxon>
    </lineage>
</organism>
<dbReference type="EMBL" id="CAJNDS010002678">
    <property type="protein sequence ID" value="CAE7563047.1"/>
    <property type="molecule type" value="Genomic_DNA"/>
</dbReference>
<accession>A0A812U5Y6</accession>
<protein>
    <submittedName>
        <fullName evidence="1">Uncharacterized protein</fullName>
    </submittedName>
</protein>
<proteinExistence type="predicted"/>
<sequence length="175" mass="19811">MAVEVTYVVQLKTEQHPEGLVAPSDLVVEYKEKKYLKLLGSHHWLVRLICPELYKRHRNPSIATTKTMKDLTQAAVNAFVKMGEEQEDLFEGVADSKKAPLKRKRSCVESGVKTVTLPDYSTAEFYMDQHHSCCPAVLLEPKSLEAVLGYLRGCCEECEKSATRAYNKTGKFKKK</sequence>
<evidence type="ECO:0000313" key="2">
    <source>
        <dbReference type="Proteomes" id="UP000604046"/>
    </source>
</evidence>
<name>A0A812U5Y6_9DINO</name>